<dbReference type="HOGENOM" id="CLU_1905851_0_0_12"/>
<dbReference type="EMBL" id="CP001843">
    <property type="protein sequence ID" value="AEF85870.1"/>
    <property type="molecule type" value="Genomic_DNA"/>
</dbReference>
<dbReference type="EC" id="3.1.21.4" evidence="2"/>
<reference evidence="3" key="1">
    <citation type="submission" date="2009-12" db="EMBL/GenBank/DDBJ databases">
        <title>Complete sequence of Treponema primitia strain ZAS-2.</title>
        <authorList>
            <person name="Tetu S.G."/>
            <person name="Matson E."/>
            <person name="Ren Q."/>
            <person name="Seshadri R."/>
            <person name="Elbourne L."/>
            <person name="Hassan K.A."/>
            <person name="Durkin A."/>
            <person name="Radune D."/>
            <person name="Mohamoud Y."/>
            <person name="Shay R."/>
            <person name="Jin S."/>
            <person name="Zhang X."/>
            <person name="Lucey K."/>
            <person name="Ballor N.R."/>
            <person name="Ottesen E."/>
            <person name="Rosenthal R."/>
            <person name="Allen A."/>
            <person name="Leadbetter J.R."/>
            <person name="Paulsen I.T."/>
        </authorList>
    </citation>
    <scope>NUCLEOTIDE SEQUENCE [LARGE SCALE GENOMIC DNA]</scope>
    <source>
        <strain evidence="3">ATCC BAA-887 / DSM 12427 / ZAS-2</strain>
    </source>
</reference>
<keyword evidence="2" id="KW-0540">Nuclease</keyword>
<name>F5YK34_TREPZ</name>
<keyword evidence="3" id="KW-1185">Reference proteome</keyword>
<evidence type="ECO:0000313" key="3">
    <source>
        <dbReference type="Proteomes" id="UP000009223"/>
    </source>
</evidence>
<protein>
    <submittedName>
        <fullName evidence="2">Type II restriction enzyme BsuBI (Endonuclease BsuBI)(R.BsuBI)</fullName>
        <ecNumber evidence="2">3.1.21.4</ecNumber>
    </submittedName>
</protein>
<dbReference type="GO" id="GO:0009036">
    <property type="term" value="F:type II site-specific deoxyribonuclease activity"/>
    <property type="evidence" value="ECO:0007669"/>
    <property type="project" value="UniProtKB-EC"/>
</dbReference>
<dbReference type="InterPro" id="IPR041962">
    <property type="entry name" value="BsuBI/PstI_N_sf"/>
</dbReference>
<dbReference type="KEGG" id="tpi:TREPR_0652"/>
<dbReference type="InterPro" id="IPR041454">
    <property type="entry name" value="BsuBI/PstI_N"/>
</dbReference>
<organism evidence="2 3">
    <name type="scientific">Treponema primitia (strain ATCC BAA-887 / DSM 12427 / ZAS-2)</name>
    <dbReference type="NCBI Taxonomy" id="545694"/>
    <lineage>
        <taxon>Bacteria</taxon>
        <taxon>Pseudomonadati</taxon>
        <taxon>Spirochaetota</taxon>
        <taxon>Spirochaetia</taxon>
        <taxon>Spirochaetales</taxon>
        <taxon>Treponemataceae</taxon>
        <taxon>Treponema</taxon>
    </lineage>
</organism>
<dbReference type="REBASE" id="36230">
    <property type="entry name" value="TprZAS2ORF653P"/>
</dbReference>
<dbReference type="eggNOG" id="COG0827">
    <property type="taxonomic scope" value="Bacteria"/>
</dbReference>
<sequence length="133" mass="14939">MALLDIKPESKWEDAKTPLIGITPIMDYAKNNYDKDYAPNSRETFRRFSMHQLVEAGIALYNPDKPDRPVNSPHAVYQISAAAVLLIKHFGTKAFAPLLTDFKAKVGSLAERYQQVRNMAMIPVQISGDKFLG</sequence>
<dbReference type="Gene3D" id="1.10.10.1820">
    <property type="entry name" value="BsuBI/PstI restriction endonuclease-like"/>
    <property type="match status" value="1"/>
</dbReference>
<reference evidence="2 3" key="2">
    <citation type="journal article" date="2011" name="ISME J.">
        <title>RNA-seq reveals cooperative metabolic interactions between two termite-gut spirochete species in co-culture.</title>
        <authorList>
            <person name="Rosenthal A.Z."/>
            <person name="Matson E.G."/>
            <person name="Eldar A."/>
            <person name="Leadbetter J.R."/>
        </authorList>
    </citation>
    <scope>NUCLEOTIDE SEQUENCE [LARGE SCALE GENOMIC DNA]</scope>
    <source>
        <strain evidence="3">ATCC BAA-887 / DSM 12427 / ZAS-2</strain>
    </source>
</reference>
<evidence type="ECO:0000259" key="1">
    <source>
        <dbReference type="Pfam" id="PF17728"/>
    </source>
</evidence>
<accession>F5YK34</accession>
<dbReference type="Pfam" id="PF17728">
    <property type="entry name" value="BsuBI_PstI_RE_N"/>
    <property type="match status" value="1"/>
</dbReference>
<dbReference type="STRING" id="545694.TREPR_0652"/>
<keyword evidence="2" id="KW-0255">Endonuclease</keyword>
<evidence type="ECO:0000313" key="2">
    <source>
        <dbReference type="EMBL" id="AEF85870.1"/>
    </source>
</evidence>
<dbReference type="AlphaFoldDB" id="F5YK34"/>
<gene>
    <name evidence="2" type="ordered locus">TREPR_0652</name>
</gene>
<keyword evidence="2" id="KW-0378">Hydrolase</keyword>
<dbReference type="Proteomes" id="UP000009223">
    <property type="component" value="Chromosome"/>
</dbReference>
<feature type="domain" description="BsuBI/PstI restriction endonuclease HTH" evidence="1">
    <location>
        <begin position="1"/>
        <end position="110"/>
    </location>
</feature>
<proteinExistence type="predicted"/>